<proteinExistence type="predicted"/>
<name>A0A3T0N2E7_9RHOB</name>
<gene>
    <name evidence="1" type="ORF">EBB79_09980</name>
</gene>
<protein>
    <submittedName>
        <fullName evidence="1">Uncharacterized protein</fullName>
    </submittedName>
</protein>
<accession>A0A3T0N2E7</accession>
<sequence>MARMTLQMGAFKAEFERITVVIEYHEVVRSPSSVIRIQTVSGPTDVKIFEKRVDLTRFYSFLRDWISMRLSMQPAARRTARPRLMGFANSGEVIA</sequence>
<dbReference type="Proteomes" id="UP000283063">
    <property type="component" value="Chromosome"/>
</dbReference>
<evidence type="ECO:0000313" key="1">
    <source>
        <dbReference type="EMBL" id="AZV78171.1"/>
    </source>
</evidence>
<dbReference type="EMBL" id="CP033219">
    <property type="protein sequence ID" value="AZV78171.1"/>
    <property type="molecule type" value="Genomic_DNA"/>
</dbReference>
<dbReference type="KEGG" id="sedi:EBB79_09980"/>
<keyword evidence="2" id="KW-1185">Reference proteome</keyword>
<dbReference type="AlphaFoldDB" id="A0A3T0N2E7"/>
<organism evidence="1 2">
    <name type="scientific">Parasedimentitalea marina</name>
    <dbReference type="NCBI Taxonomy" id="2483033"/>
    <lineage>
        <taxon>Bacteria</taxon>
        <taxon>Pseudomonadati</taxon>
        <taxon>Pseudomonadota</taxon>
        <taxon>Alphaproteobacteria</taxon>
        <taxon>Rhodobacterales</taxon>
        <taxon>Paracoccaceae</taxon>
        <taxon>Parasedimentitalea</taxon>
    </lineage>
</organism>
<evidence type="ECO:0000313" key="2">
    <source>
        <dbReference type="Proteomes" id="UP000283063"/>
    </source>
</evidence>
<reference evidence="1 2" key="1">
    <citation type="submission" date="2018-10" db="EMBL/GenBank/DDBJ databases">
        <title>Parasedimentitalea marina sp. nov., a psychrophilic bacterium isolated from deep seawater of the New Britain Trench.</title>
        <authorList>
            <person name="Cao J."/>
        </authorList>
    </citation>
    <scope>NUCLEOTIDE SEQUENCE [LARGE SCALE GENOMIC DNA]</scope>
    <source>
        <strain evidence="1 2">W43</strain>
    </source>
</reference>